<evidence type="ECO:0000256" key="6">
    <source>
        <dbReference type="ARBA" id="ARBA00023295"/>
    </source>
</evidence>
<keyword evidence="12" id="KW-1185">Reference proteome</keyword>
<dbReference type="OrthoDB" id="6123450at2759"/>
<sequence length="373" mass="43052">MEWYIWNQYQLQRINNRSGNFTSLNGLGEPKFNVDLTSFDDNWGRPQRDGPALRSQSIMKYLTYLNQTGLEMGNGLNSSFVYHKIIKPDLSYIMSNFKFEGFDLWEEINSIHFFTAMVQLNSLSLGIEYSHAFNDTKFEEMLNLAYFELKQFITDFGFLNSIYINEHPKSDRSGLDIASILAIIHTDLNIANENKVMTTLGLLSQAFKSIYPINKLHEFELGNALGRYPEDIYDGYGTSEGNPWFLSTATAAEFIYRMIYNLITKKKDIIIDETNAAFYKNIVEGEGAFSYDTNEYDKVISALLEYGDSYLNVVKFHSDKGRMSEQFNKYTGFMQGAEDLTWSYGAVYNAIHWRENVESVRMQQCSKNNIAKL</sequence>
<evidence type="ECO:0000313" key="12">
    <source>
        <dbReference type="Proteomes" id="UP001152885"/>
    </source>
</evidence>
<accession>A0A9W4TY27</accession>
<dbReference type="GO" id="GO:0000324">
    <property type="term" value="C:fungal-type vacuole"/>
    <property type="evidence" value="ECO:0007669"/>
    <property type="project" value="TreeGrafter"/>
</dbReference>
<dbReference type="Pfam" id="PF00723">
    <property type="entry name" value="Glyco_hydro_15"/>
    <property type="match status" value="1"/>
</dbReference>
<evidence type="ECO:0000313" key="11">
    <source>
        <dbReference type="EMBL" id="CAI5758440.1"/>
    </source>
</evidence>
<dbReference type="SUPFAM" id="SSF48208">
    <property type="entry name" value="Six-hairpin glycosidases"/>
    <property type="match status" value="1"/>
</dbReference>
<name>A0A9W4TY27_9ASCO</name>
<comment type="similarity">
    <text evidence="2">Belongs to the glycosyl hydrolase 15 family.</text>
</comment>
<reference evidence="11" key="1">
    <citation type="submission" date="2022-12" db="EMBL/GenBank/DDBJ databases">
        <authorList>
            <person name="Brejova B."/>
        </authorList>
    </citation>
    <scope>NUCLEOTIDE SEQUENCE</scope>
</reference>
<evidence type="ECO:0000256" key="2">
    <source>
        <dbReference type="ARBA" id="ARBA00006188"/>
    </source>
</evidence>
<feature type="domain" description="GH15-like" evidence="10">
    <location>
        <begin position="2"/>
        <end position="350"/>
    </location>
</feature>
<dbReference type="Proteomes" id="UP001152885">
    <property type="component" value="Unassembled WGS sequence"/>
</dbReference>
<protein>
    <recommendedName>
        <fullName evidence="3">glucan 1,4-alpha-glucosidase</fullName>
        <ecNumber evidence="3">3.2.1.3</ecNumber>
    </recommendedName>
    <alternativeName>
        <fullName evidence="9">1,4-alpha-D-glucan glucohydrolase</fullName>
    </alternativeName>
    <alternativeName>
        <fullName evidence="8">Glucan 1,4-alpha-glucosidase</fullName>
    </alternativeName>
</protein>
<keyword evidence="5" id="KW-0119">Carbohydrate metabolism</keyword>
<evidence type="ECO:0000256" key="5">
    <source>
        <dbReference type="ARBA" id="ARBA00023277"/>
    </source>
</evidence>
<proteinExistence type="inferred from homology"/>
<dbReference type="EC" id="3.2.1.3" evidence="3"/>
<dbReference type="PANTHER" id="PTHR31616">
    <property type="entry name" value="TREHALASE"/>
    <property type="match status" value="1"/>
</dbReference>
<dbReference type="InterPro" id="IPR008928">
    <property type="entry name" value="6-hairpin_glycosidase_sf"/>
</dbReference>
<dbReference type="InterPro" id="IPR011613">
    <property type="entry name" value="GH15-like"/>
</dbReference>
<keyword evidence="7" id="KW-0624">Polysaccharide degradation</keyword>
<dbReference type="Gene3D" id="1.50.10.10">
    <property type="match status" value="1"/>
</dbReference>
<evidence type="ECO:0000256" key="3">
    <source>
        <dbReference type="ARBA" id="ARBA00012593"/>
    </source>
</evidence>
<comment type="catalytic activity">
    <reaction evidence="1">
        <text>Hydrolysis of terminal (1-&gt;4)-linked alpha-D-glucose residues successively from non-reducing ends of the chains with release of beta-D-glucose.</text>
        <dbReference type="EC" id="3.2.1.3"/>
    </reaction>
</comment>
<dbReference type="InterPro" id="IPR012341">
    <property type="entry name" value="6hp_glycosidase-like_sf"/>
</dbReference>
<keyword evidence="4" id="KW-0378">Hydrolase</keyword>
<evidence type="ECO:0000256" key="1">
    <source>
        <dbReference type="ARBA" id="ARBA00001863"/>
    </source>
</evidence>
<dbReference type="GO" id="GO:0000272">
    <property type="term" value="P:polysaccharide catabolic process"/>
    <property type="evidence" value="ECO:0007669"/>
    <property type="project" value="UniProtKB-KW"/>
</dbReference>
<dbReference type="PRINTS" id="PR00736">
    <property type="entry name" value="GLHYDRLASE15"/>
</dbReference>
<gene>
    <name evidence="11" type="ORF">CANVERA_P2952</name>
</gene>
<evidence type="ECO:0000259" key="10">
    <source>
        <dbReference type="Pfam" id="PF00723"/>
    </source>
</evidence>
<evidence type="ECO:0000256" key="8">
    <source>
        <dbReference type="ARBA" id="ARBA00033442"/>
    </source>
</evidence>
<comment type="caution">
    <text evidence="11">The sequence shown here is derived from an EMBL/GenBank/DDBJ whole genome shotgun (WGS) entry which is preliminary data.</text>
</comment>
<evidence type="ECO:0000256" key="4">
    <source>
        <dbReference type="ARBA" id="ARBA00022801"/>
    </source>
</evidence>
<dbReference type="InterPro" id="IPR000165">
    <property type="entry name" value="Glucoamylase"/>
</dbReference>
<dbReference type="AlphaFoldDB" id="A0A9W4TY27"/>
<evidence type="ECO:0000256" key="7">
    <source>
        <dbReference type="ARBA" id="ARBA00023326"/>
    </source>
</evidence>
<organism evidence="11 12">
    <name type="scientific">Candida verbasci</name>
    <dbReference type="NCBI Taxonomy" id="1227364"/>
    <lineage>
        <taxon>Eukaryota</taxon>
        <taxon>Fungi</taxon>
        <taxon>Dikarya</taxon>
        <taxon>Ascomycota</taxon>
        <taxon>Saccharomycotina</taxon>
        <taxon>Pichiomycetes</taxon>
        <taxon>Debaryomycetaceae</taxon>
        <taxon>Candida/Lodderomyces clade</taxon>
        <taxon>Candida</taxon>
    </lineage>
</organism>
<keyword evidence="6" id="KW-0326">Glycosidase</keyword>
<dbReference type="EMBL" id="CANTUO010000003">
    <property type="protein sequence ID" value="CAI5758440.1"/>
    <property type="molecule type" value="Genomic_DNA"/>
</dbReference>
<evidence type="ECO:0000256" key="9">
    <source>
        <dbReference type="ARBA" id="ARBA00033473"/>
    </source>
</evidence>
<dbReference type="PANTHER" id="PTHR31616:SF9">
    <property type="entry name" value="GLUCOAMYLASE, INTRACELLULAR SPORULATION-SPECIFIC"/>
    <property type="match status" value="1"/>
</dbReference>
<dbReference type="GO" id="GO:0004339">
    <property type="term" value="F:glucan 1,4-alpha-glucosidase activity"/>
    <property type="evidence" value="ECO:0007669"/>
    <property type="project" value="UniProtKB-EC"/>
</dbReference>